<name>X6MZR7_RETFI</name>
<sequence>MDLKGVFVANPPNCNNLDRLHFSYPSFPNLKMERFGRVSKVIAEWDIRQANLKINRSKEINKAMQQLMAMQYAHQIDQIKSWDNYCDSTIFLQCFIRRGLDRITFLKQKNCILCIQTSHRLLKDTCKQRQNFLALVQHCRVLQASIRTYLCAQKMKLHRYENSIQTLQGIIKSFSVQKSHCILKQHTLCLQTSVRTRQCQFESLRILKATYQIQSYMTSSKARFEYLQHLQQIASCQAVIRAAFVRKTQAKCIQQRMQQLRDEILVLWAKTFTAFNYRAKFWCVFNTPTYLNLSIHCEELNRLQSLLNEMNKSPEKMQEQISRFEAERREFYFILKEKTPPSVLLSFYTTLNIDPKSKHKKAQLIDNIYHLETNPMTSATIILAACGSFPGCILDVTSQVELRRAERIRKNLMLTVKSSLQSLQALHRIATCQENANRRHSRYICHLHDELEIVQDIEKDLVEEQLQNSYPSQQGLLPSQASLASNDIYSADNQNTSKLMIQRRKKRFISSCFISRKSLDSVFSGWRVPSVQADGSKSSATNQVILEQQKQNENEDENQQNIAVRLYPIVE</sequence>
<gene>
    <name evidence="1" type="ORF">RFI_18702</name>
</gene>
<dbReference type="AlphaFoldDB" id="X6MZR7"/>
<proteinExistence type="predicted"/>
<comment type="caution">
    <text evidence="1">The sequence shown here is derived from an EMBL/GenBank/DDBJ whole genome shotgun (WGS) entry which is preliminary data.</text>
</comment>
<reference evidence="1 2" key="1">
    <citation type="journal article" date="2013" name="Curr. Biol.">
        <title>The Genome of the Foraminiferan Reticulomyxa filosa.</title>
        <authorList>
            <person name="Glockner G."/>
            <person name="Hulsmann N."/>
            <person name="Schleicher M."/>
            <person name="Noegel A.A."/>
            <person name="Eichinger L."/>
            <person name="Gallinger C."/>
            <person name="Pawlowski J."/>
            <person name="Sierra R."/>
            <person name="Euteneuer U."/>
            <person name="Pillet L."/>
            <person name="Moustafa A."/>
            <person name="Platzer M."/>
            <person name="Groth M."/>
            <person name="Szafranski K."/>
            <person name="Schliwa M."/>
        </authorList>
    </citation>
    <scope>NUCLEOTIDE SEQUENCE [LARGE SCALE GENOMIC DNA]</scope>
</reference>
<evidence type="ECO:0000313" key="1">
    <source>
        <dbReference type="EMBL" id="ETO18560.1"/>
    </source>
</evidence>
<accession>X6MZR7</accession>
<dbReference type="EMBL" id="ASPP01014729">
    <property type="protein sequence ID" value="ETO18560.1"/>
    <property type="molecule type" value="Genomic_DNA"/>
</dbReference>
<evidence type="ECO:0000313" key="2">
    <source>
        <dbReference type="Proteomes" id="UP000023152"/>
    </source>
</evidence>
<protein>
    <submittedName>
        <fullName evidence="1">Uncharacterized protein</fullName>
    </submittedName>
</protein>
<organism evidence="1 2">
    <name type="scientific">Reticulomyxa filosa</name>
    <dbReference type="NCBI Taxonomy" id="46433"/>
    <lineage>
        <taxon>Eukaryota</taxon>
        <taxon>Sar</taxon>
        <taxon>Rhizaria</taxon>
        <taxon>Retaria</taxon>
        <taxon>Foraminifera</taxon>
        <taxon>Monothalamids</taxon>
        <taxon>Reticulomyxidae</taxon>
        <taxon>Reticulomyxa</taxon>
    </lineage>
</organism>
<dbReference type="Proteomes" id="UP000023152">
    <property type="component" value="Unassembled WGS sequence"/>
</dbReference>
<keyword evidence="2" id="KW-1185">Reference proteome</keyword>